<evidence type="ECO:0000256" key="1">
    <source>
        <dbReference type="ARBA" id="ARBA00000985"/>
    </source>
</evidence>
<name>A0A2T4IHD9_9RHOO</name>
<evidence type="ECO:0000256" key="2">
    <source>
        <dbReference type="ARBA" id="ARBA00004941"/>
    </source>
</evidence>
<dbReference type="Proteomes" id="UP000241193">
    <property type="component" value="Unassembled WGS sequence"/>
</dbReference>
<dbReference type="InterPro" id="IPR024083">
    <property type="entry name" value="Fumarase/histidase_N"/>
</dbReference>
<dbReference type="EMBL" id="PZKC01000003">
    <property type="protein sequence ID" value="PTD97194.1"/>
    <property type="molecule type" value="Genomic_DNA"/>
</dbReference>
<comment type="catalytic activity">
    <reaction evidence="1 7">
        <text>2-(N(omega)-L-arginino)succinate = fumarate + L-arginine</text>
        <dbReference type="Rhea" id="RHEA:24020"/>
        <dbReference type="ChEBI" id="CHEBI:29806"/>
        <dbReference type="ChEBI" id="CHEBI:32682"/>
        <dbReference type="ChEBI" id="CHEBI:57472"/>
        <dbReference type="EC" id="4.3.2.1"/>
    </reaction>
</comment>
<dbReference type="InterPro" id="IPR022761">
    <property type="entry name" value="Fumarate_lyase_N"/>
</dbReference>
<evidence type="ECO:0000256" key="4">
    <source>
        <dbReference type="ARBA" id="ARBA00022571"/>
    </source>
</evidence>
<dbReference type="Pfam" id="PF14698">
    <property type="entry name" value="ASL_C2"/>
    <property type="match status" value="1"/>
</dbReference>
<dbReference type="RefSeq" id="WP_107492396.1">
    <property type="nucleotide sequence ID" value="NZ_PZKC01000003.1"/>
</dbReference>
<dbReference type="EC" id="4.3.2.1" evidence="3 7"/>
<comment type="similarity">
    <text evidence="7">Belongs to the lyase 1 family. Argininosuccinate lyase subfamily.</text>
</comment>
<dbReference type="OrthoDB" id="9769623at2"/>
<gene>
    <name evidence="7 10" type="primary">argH</name>
    <name evidence="10" type="ORF">C8261_04010</name>
</gene>
<evidence type="ECO:0000256" key="5">
    <source>
        <dbReference type="ARBA" id="ARBA00022605"/>
    </source>
</evidence>
<dbReference type="CDD" id="cd01359">
    <property type="entry name" value="Argininosuccinate_lyase"/>
    <property type="match status" value="1"/>
</dbReference>
<comment type="caution">
    <text evidence="10">The sequence shown here is derived from an EMBL/GenBank/DDBJ whole genome shotgun (WGS) entry which is preliminary data.</text>
</comment>
<proteinExistence type="inferred from homology"/>
<keyword evidence="6 7" id="KW-0456">Lyase</keyword>
<dbReference type="GO" id="GO:0005829">
    <property type="term" value="C:cytosol"/>
    <property type="evidence" value="ECO:0007669"/>
    <property type="project" value="TreeGrafter"/>
</dbReference>
<keyword evidence="11" id="KW-1185">Reference proteome</keyword>
<evidence type="ECO:0000313" key="10">
    <source>
        <dbReference type="EMBL" id="PTD97194.1"/>
    </source>
</evidence>
<keyword evidence="4 7" id="KW-0055">Arginine biosynthesis</keyword>
<dbReference type="InterPro" id="IPR009049">
    <property type="entry name" value="Argininosuccinate_lyase"/>
</dbReference>
<dbReference type="UniPathway" id="UPA00068">
    <property type="reaction ID" value="UER00114"/>
</dbReference>
<dbReference type="Gene3D" id="1.20.200.10">
    <property type="entry name" value="Fumarase/aspartase (Central domain)"/>
    <property type="match status" value="1"/>
</dbReference>
<keyword evidence="7" id="KW-0963">Cytoplasm</keyword>
<dbReference type="AlphaFoldDB" id="A0A2T4IHD9"/>
<feature type="domain" description="Argininosuccinate lyase C-terminal" evidence="9">
    <location>
        <begin position="384"/>
        <end position="458"/>
    </location>
</feature>
<dbReference type="InterPro" id="IPR029419">
    <property type="entry name" value="Arg_succ_lyase_C"/>
</dbReference>
<dbReference type="GO" id="GO:0042450">
    <property type="term" value="P:L-arginine biosynthetic process via ornithine"/>
    <property type="evidence" value="ECO:0007669"/>
    <property type="project" value="UniProtKB-UniRule"/>
</dbReference>
<dbReference type="PANTHER" id="PTHR43814:SF1">
    <property type="entry name" value="ARGININOSUCCINATE LYASE"/>
    <property type="match status" value="1"/>
</dbReference>
<dbReference type="InterPro" id="IPR000362">
    <property type="entry name" value="Fumarate_lyase_fam"/>
</dbReference>
<evidence type="ECO:0000259" key="8">
    <source>
        <dbReference type="Pfam" id="PF00206"/>
    </source>
</evidence>
<dbReference type="FunFam" id="1.10.40.30:FF:000001">
    <property type="entry name" value="Argininosuccinate lyase"/>
    <property type="match status" value="1"/>
</dbReference>
<reference evidence="10 11" key="1">
    <citation type="submission" date="2018-03" db="EMBL/GenBank/DDBJ databases">
        <authorList>
            <person name="Keele B.F."/>
        </authorList>
    </citation>
    <scope>NUCLEOTIDE SEQUENCE [LARGE SCALE GENOMIC DNA]</scope>
    <source>
        <strain evidence="10 11">D20</strain>
    </source>
</reference>
<feature type="domain" description="Fumarate lyase N-terminal" evidence="8">
    <location>
        <begin position="15"/>
        <end position="309"/>
    </location>
</feature>
<evidence type="ECO:0000256" key="7">
    <source>
        <dbReference type="HAMAP-Rule" id="MF_00006"/>
    </source>
</evidence>
<reference evidence="10 11" key="2">
    <citation type="submission" date="2018-04" db="EMBL/GenBank/DDBJ databases">
        <title>Thauera lacus sp. nov., isolated from an saline lake in Inner Mongolia, China.</title>
        <authorList>
            <person name="Liang Q.-Y."/>
        </authorList>
    </citation>
    <scope>NUCLEOTIDE SEQUENCE [LARGE SCALE GENOMIC DNA]</scope>
    <source>
        <strain evidence="10 11">D20</strain>
    </source>
</reference>
<dbReference type="GO" id="GO:0004056">
    <property type="term" value="F:argininosuccinate lyase activity"/>
    <property type="evidence" value="ECO:0007669"/>
    <property type="project" value="UniProtKB-UniRule"/>
</dbReference>
<sequence>MTDTSSAQPAKAWSGRFSEPVSDLVKRYTASVFFDQRMAEQDIRGSLAHARMLARQGIIGTQDLADIERGMAQIRDEIARGEFTWSLDDEDVHLNIEKRLTALVGDAGKRLHTGRSRNDQVATDIRLWLRDAIDQILVLIGDFQRNVLELAEAHADTPLPGFTHLQVAQPVTFGHHLMAYCEMTRRDAERFADCRRRVNRLPLGSAALAGTSYPIDRESVARELGFDEVCYNSLDAVSDRDFAIEFCAASALLMTHLSRLSEELILWMSPRVGFIDLADRFCTGSSIMPQKKNPDVPELVRGKTGRVNGSLIALLTLMKGQPLAYNKDNQEDKEPLFDTADTVIDTLRIYADMMGSRIDEKTGERVFNVRVKAAAMLGALSQGYATATDLADYLVKKGLPFRDAHEAVALAVRAAEARACDLPDFTLDELRAAMAEVNGAAERVGEDVFAVLTVAGSLASRNHVGGTAPQQVRAAIARMRSSLG</sequence>
<evidence type="ECO:0000259" key="9">
    <source>
        <dbReference type="Pfam" id="PF14698"/>
    </source>
</evidence>
<organism evidence="10 11">
    <name type="scientific">Pseudothauera lacus</name>
    <dbReference type="NCBI Taxonomy" id="2136175"/>
    <lineage>
        <taxon>Bacteria</taxon>
        <taxon>Pseudomonadati</taxon>
        <taxon>Pseudomonadota</taxon>
        <taxon>Betaproteobacteria</taxon>
        <taxon>Rhodocyclales</taxon>
        <taxon>Zoogloeaceae</taxon>
        <taxon>Pseudothauera</taxon>
    </lineage>
</organism>
<comment type="pathway">
    <text evidence="2 7">Amino-acid biosynthesis; L-arginine biosynthesis; L-arginine from L-ornithine and carbamoyl phosphate: step 3/3.</text>
</comment>
<dbReference type="HAMAP" id="MF_00006">
    <property type="entry name" value="Arg_succ_lyase"/>
    <property type="match status" value="1"/>
</dbReference>
<dbReference type="Gene3D" id="1.10.275.10">
    <property type="entry name" value="Fumarase/aspartase (N-terminal domain)"/>
    <property type="match status" value="1"/>
</dbReference>
<dbReference type="InterPro" id="IPR008948">
    <property type="entry name" value="L-Aspartase-like"/>
</dbReference>
<dbReference type="FunFam" id="1.10.275.10:FF:000002">
    <property type="entry name" value="Argininosuccinate lyase"/>
    <property type="match status" value="1"/>
</dbReference>
<dbReference type="SUPFAM" id="SSF48557">
    <property type="entry name" value="L-aspartase-like"/>
    <property type="match status" value="1"/>
</dbReference>
<dbReference type="PRINTS" id="PR00145">
    <property type="entry name" value="ARGSUCLYASE"/>
</dbReference>
<dbReference type="PANTHER" id="PTHR43814">
    <property type="entry name" value="ARGININOSUCCINATE LYASE"/>
    <property type="match status" value="1"/>
</dbReference>
<dbReference type="Gene3D" id="1.10.40.30">
    <property type="entry name" value="Fumarase/aspartase (C-terminal domain)"/>
    <property type="match status" value="1"/>
</dbReference>
<protein>
    <recommendedName>
        <fullName evidence="3 7">Argininosuccinate lyase</fullName>
        <shortName evidence="7">ASAL</shortName>
        <ecNumber evidence="3 7">4.3.2.1</ecNumber>
    </recommendedName>
    <alternativeName>
        <fullName evidence="7">Arginosuccinase</fullName>
    </alternativeName>
</protein>
<dbReference type="FunFam" id="1.20.200.10:FF:000015">
    <property type="entry name" value="argininosuccinate lyase isoform X2"/>
    <property type="match status" value="1"/>
</dbReference>
<comment type="subcellular location">
    <subcellularLocation>
        <location evidence="7">Cytoplasm</location>
    </subcellularLocation>
</comment>
<evidence type="ECO:0000313" key="11">
    <source>
        <dbReference type="Proteomes" id="UP000241193"/>
    </source>
</evidence>
<accession>A0A2T4IHD9</accession>
<dbReference type="PROSITE" id="PS00163">
    <property type="entry name" value="FUMARATE_LYASES"/>
    <property type="match status" value="1"/>
</dbReference>
<dbReference type="InterPro" id="IPR020557">
    <property type="entry name" value="Fumarate_lyase_CS"/>
</dbReference>
<dbReference type="NCBIfam" id="TIGR00838">
    <property type="entry name" value="argH"/>
    <property type="match status" value="1"/>
</dbReference>
<evidence type="ECO:0000256" key="3">
    <source>
        <dbReference type="ARBA" id="ARBA00012338"/>
    </source>
</evidence>
<evidence type="ECO:0000256" key="6">
    <source>
        <dbReference type="ARBA" id="ARBA00023239"/>
    </source>
</evidence>
<dbReference type="PRINTS" id="PR00149">
    <property type="entry name" value="FUMRATELYASE"/>
</dbReference>
<dbReference type="Pfam" id="PF00206">
    <property type="entry name" value="Lyase_1"/>
    <property type="match status" value="1"/>
</dbReference>
<keyword evidence="5 7" id="KW-0028">Amino-acid biosynthesis</keyword>